<dbReference type="PIRSF" id="PIRSF002674">
    <property type="entry name" value="VSP"/>
    <property type="match status" value="1"/>
</dbReference>
<evidence type="ECO:0000256" key="1">
    <source>
        <dbReference type="ARBA" id="ARBA00022729"/>
    </source>
</evidence>
<evidence type="ECO:0000256" key="4">
    <source>
        <dbReference type="SAM" id="MobiDB-lite"/>
    </source>
</evidence>
<gene>
    <name evidence="6" type="ORF">SI8410_03003859</name>
</gene>
<evidence type="ECO:0000256" key="2">
    <source>
        <dbReference type="ARBA" id="ARBA00023180"/>
    </source>
</evidence>
<feature type="signal peptide" evidence="5">
    <location>
        <begin position="1"/>
        <end position="19"/>
    </location>
</feature>
<evidence type="ECO:0000313" key="7">
    <source>
        <dbReference type="Proteomes" id="UP000663760"/>
    </source>
</evidence>
<proteinExistence type="inferred from homology"/>
<keyword evidence="7" id="KW-1185">Reference proteome</keyword>
<dbReference type="NCBIfam" id="TIGR01675">
    <property type="entry name" value="plant-AP"/>
    <property type="match status" value="1"/>
</dbReference>
<dbReference type="InterPro" id="IPR023214">
    <property type="entry name" value="HAD_sf"/>
</dbReference>
<dbReference type="GO" id="GO:0003993">
    <property type="term" value="F:acid phosphatase activity"/>
    <property type="evidence" value="ECO:0007669"/>
    <property type="project" value="InterPro"/>
</dbReference>
<keyword evidence="1 5" id="KW-0732">Signal</keyword>
<name>A0A7I8K6G1_SPIIN</name>
<dbReference type="InterPro" id="IPR014403">
    <property type="entry name" value="APS1/VSP"/>
</dbReference>
<comment type="similarity">
    <text evidence="3">Belongs to the APS1/VSP family.</text>
</comment>
<evidence type="ECO:0000256" key="5">
    <source>
        <dbReference type="SAM" id="SignalP"/>
    </source>
</evidence>
<dbReference type="InterPro" id="IPR005519">
    <property type="entry name" value="Acid_phosphat_B-like"/>
</dbReference>
<reference evidence="6" key="1">
    <citation type="submission" date="2020-02" db="EMBL/GenBank/DDBJ databases">
        <authorList>
            <person name="Scholz U."/>
            <person name="Mascher M."/>
            <person name="Fiebig A."/>
        </authorList>
    </citation>
    <scope>NUCLEOTIDE SEQUENCE</scope>
</reference>
<feature type="chain" id="PRO_5029562458" evidence="5">
    <location>
        <begin position="20"/>
        <end position="286"/>
    </location>
</feature>
<dbReference type="PANTHER" id="PTHR31284:SF7">
    <property type="entry name" value="ACID PHOSPHATASE-LIKE PROTEIN"/>
    <property type="match status" value="1"/>
</dbReference>
<accession>A0A7I8K6G1</accession>
<dbReference type="InterPro" id="IPR036412">
    <property type="entry name" value="HAD-like_sf"/>
</dbReference>
<sequence>MRALFLLPLLLVLILYSGAAPHDAKLGPDDGHFLPRPLIIEYPSSHSASSSDHGEGAAFRSSSWQDQDESRLRCDSWRVAGEANNLAPWKTVPQECAGYVKAYMTGKAYEFDLEMVAQEAGAYAKGILLAGDGRDAWVFDVDETLLSNLPYYADHQYGSEVFDGHQFDRWVEKARAPAIEPSLKLYNALLELGLKIILLTGRSEAHRSVTVDNLERAGFQSWDKLLLRDVSDRGKTAVGYKSQKRGEIVGEGYRILGNSGDQWSDLVGLSTGERSFKLPNAMYYIP</sequence>
<dbReference type="Pfam" id="PF03767">
    <property type="entry name" value="Acid_phosphat_B"/>
    <property type="match status" value="1"/>
</dbReference>
<feature type="region of interest" description="Disordered" evidence="4">
    <location>
        <begin position="45"/>
        <end position="64"/>
    </location>
</feature>
<dbReference type="SUPFAM" id="SSF56784">
    <property type="entry name" value="HAD-like"/>
    <property type="match status" value="1"/>
</dbReference>
<dbReference type="CDD" id="cd07535">
    <property type="entry name" value="HAD_VSP"/>
    <property type="match status" value="1"/>
</dbReference>
<evidence type="ECO:0000256" key="3">
    <source>
        <dbReference type="PIRNR" id="PIRNR002674"/>
    </source>
</evidence>
<dbReference type="AlphaFoldDB" id="A0A7I8K6G1"/>
<dbReference type="PANTHER" id="PTHR31284">
    <property type="entry name" value="ACID PHOSPHATASE-LIKE PROTEIN"/>
    <property type="match status" value="1"/>
</dbReference>
<evidence type="ECO:0000313" key="6">
    <source>
        <dbReference type="EMBL" id="CAA7393048.1"/>
    </source>
</evidence>
<protein>
    <submittedName>
        <fullName evidence="6">Uncharacterized protein</fullName>
    </submittedName>
</protein>
<dbReference type="Gene3D" id="3.40.50.1000">
    <property type="entry name" value="HAD superfamily/HAD-like"/>
    <property type="match status" value="1"/>
</dbReference>
<organism evidence="6 7">
    <name type="scientific">Spirodela intermedia</name>
    <name type="common">Intermediate duckweed</name>
    <dbReference type="NCBI Taxonomy" id="51605"/>
    <lineage>
        <taxon>Eukaryota</taxon>
        <taxon>Viridiplantae</taxon>
        <taxon>Streptophyta</taxon>
        <taxon>Embryophyta</taxon>
        <taxon>Tracheophyta</taxon>
        <taxon>Spermatophyta</taxon>
        <taxon>Magnoliopsida</taxon>
        <taxon>Liliopsida</taxon>
        <taxon>Araceae</taxon>
        <taxon>Lemnoideae</taxon>
        <taxon>Spirodela</taxon>
    </lineage>
</organism>
<dbReference type="Proteomes" id="UP000663760">
    <property type="component" value="Chromosome 3"/>
</dbReference>
<dbReference type="EMBL" id="LR746266">
    <property type="protein sequence ID" value="CAA7393048.1"/>
    <property type="molecule type" value="Genomic_DNA"/>
</dbReference>
<dbReference type="OrthoDB" id="59415at2759"/>
<keyword evidence="2" id="KW-0325">Glycoprotein</keyword>
<dbReference type="InterPro" id="IPR010028">
    <property type="entry name" value="Acid_phosphatase_pln"/>
</dbReference>